<accession>A0A6C0H2J2</accession>
<dbReference type="EMBL" id="MN739858">
    <property type="protein sequence ID" value="QHT74758.1"/>
    <property type="molecule type" value="Genomic_DNA"/>
</dbReference>
<name>A0A6C0H2J2_9ZZZZ</name>
<evidence type="ECO:0000313" key="1">
    <source>
        <dbReference type="EMBL" id="QHT74758.1"/>
    </source>
</evidence>
<organism evidence="1">
    <name type="scientific">viral metagenome</name>
    <dbReference type="NCBI Taxonomy" id="1070528"/>
    <lineage>
        <taxon>unclassified sequences</taxon>
        <taxon>metagenomes</taxon>
        <taxon>organismal metagenomes</taxon>
    </lineage>
</organism>
<dbReference type="AlphaFoldDB" id="A0A6C0H2J2"/>
<proteinExistence type="predicted"/>
<reference evidence="1" key="1">
    <citation type="journal article" date="2020" name="Nature">
        <title>Giant virus diversity and host interactions through global metagenomics.</title>
        <authorList>
            <person name="Schulz F."/>
            <person name="Roux S."/>
            <person name="Paez-Espino D."/>
            <person name="Jungbluth S."/>
            <person name="Walsh D.A."/>
            <person name="Denef V.J."/>
            <person name="McMahon K.D."/>
            <person name="Konstantinidis K.T."/>
            <person name="Eloe-Fadrosh E.A."/>
            <person name="Kyrpides N.C."/>
            <person name="Woyke T."/>
        </authorList>
    </citation>
    <scope>NUCLEOTIDE SEQUENCE</scope>
    <source>
        <strain evidence="1">GVMAG-M-3300023179-62</strain>
    </source>
</reference>
<protein>
    <submittedName>
        <fullName evidence="1">Uncharacterized protein</fullName>
    </submittedName>
</protein>
<sequence length="329" mass="38319">MISTKTGASLVFPDFDDIKVSTKTFTATTNLHIKIDLLYEKLPITSYVVTPKKRGRKKKCEQIDHNKSIKPGSIVTVKYEGGIRGVELKPKKSKTGKKKKWFRNSITVVIILDKPINFKVCRNGTFQMTGCKSHDHADQCIKYIWKYIKEFEDIYTFTRGTNLEAILIPSMRNIDFSLGFIVDREKLNRYMCTQKEFHCLLETSFGYTGVNIKVPLDKDINTMKVKKICEKNDEWCENWTTYKEYLEILSPKEKDVKLQSDRHNTFLVFHSGKVIMSGLTAEFMKDVYYYFLNIIRACFDKIEERLSLEEDDNDSILSLDEELALLEIE</sequence>